<organism evidence="2 3">
    <name type="scientific">Candidatus Scybalocola faecigallinarum</name>
    <dbReference type="NCBI Taxonomy" id="2840941"/>
    <lineage>
        <taxon>Bacteria</taxon>
        <taxon>Bacillati</taxon>
        <taxon>Bacillota</taxon>
        <taxon>Clostridia</taxon>
        <taxon>Lachnospirales</taxon>
        <taxon>Lachnospiraceae</taxon>
        <taxon>Lachnospiraceae incertae sedis</taxon>
        <taxon>Candidatus Scybalocola (ex Gilroy et al. 2021)</taxon>
    </lineage>
</organism>
<name>A0A9D1F7I5_9FIRM</name>
<dbReference type="SUPFAM" id="SSF51011">
    <property type="entry name" value="Glycosyl hydrolase domain"/>
    <property type="match status" value="1"/>
</dbReference>
<accession>A0A9D1F7I5</accession>
<evidence type="ECO:0000313" key="3">
    <source>
        <dbReference type="Proteomes" id="UP000823927"/>
    </source>
</evidence>
<reference evidence="2" key="1">
    <citation type="submission" date="2020-10" db="EMBL/GenBank/DDBJ databases">
        <authorList>
            <person name="Gilroy R."/>
        </authorList>
    </citation>
    <scope>NUCLEOTIDE SEQUENCE</scope>
    <source>
        <strain evidence="2">CHK178-757</strain>
    </source>
</reference>
<sequence length="646" mass="74305">MSKNTVKPEIKQAQPLPLGAREVLGGVRFSVDVTNSKEKTFLLVMDQSTGEKIYEICMNDYQACGNVCAVFISGLKAGRIYYQYMRAGEVVEDFYGMKLYGGNTWGIFRPMEERAVYEPWKSSFSWDEDRRPEIPFHELVMYKLHVRGFSVHPSSRVRHKGTFLGISEKADYFKELGVNALVLMPAVDFPEVKVRELPPALLPPTLVQATLESQRLQDLTMLSSMSGSKEPETYLNCWGYGKSQFFAPKASFAYKNCVSEFCMMVQALHKNGIEVIMEMLFDDSMPQGAVLDCLRHWVQNYHVDGFWLNREIVPVEMAAKDPLLAGVKLISSGFDLQRIYGKRIPIKKSLASADDGFQNTMRCFLKGDENCLSAFVHQNIQNDVQQASIHYITTNNGFTLADLVSYDDKHNEANGEDNRDGTDYNNSWNCGAEGTTRKRKVLALRRRQMYNAMVFLIFQQGTPMIYSGDEFCNSQQGNNNAYCQDNEVFWLNWRDLKKNQKHFLFVKGLLELRAAHPILHPEKPFRQMDYLSCGFPDLSIHGPHPWKASYDRESRYVGIMYCGKYARKNGQEDRSFYFAYNMHWEAQEFSLPVLPKGQRWEKIADTFYEEPWNVEDAQNQTVPDCVVQGRSIQIYMSVAYEKTTIR</sequence>
<dbReference type="EMBL" id="DVIT01000059">
    <property type="protein sequence ID" value="HIS48636.1"/>
    <property type="molecule type" value="Genomic_DNA"/>
</dbReference>
<evidence type="ECO:0000313" key="2">
    <source>
        <dbReference type="EMBL" id="HIS48636.1"/>
    </source>
</evidence>
<dbReference type="AlphaFoldDB" id="A0A9D1F7I5"/>
<dbReference type="InterPro" id="IPR017853">
    <property type="entry name" value="GH"/>
</dbReference>
<proteinExistence type="predicted"/>
<dbReference type="Proteomes" id="UP000823927">
    <property type="component" value="Unassembled WGS sequence"/>
</dbReference>
<dbReference type="Gene3D" id="3.20.20.80">
    <property type="entry name" value="Glycosidases"/>
    <property type="match status" value="2"/>
</dbReference>
<dbReference type="InterPro" id="IPR013780">
    <property type="entry name" value="Glyco_hydro_b"/>
</dbReference>
<feature type="domain" description="Isoamylase 1-3-like C-terminal" evidence="1">
    <location>
        <begin position="541"/>
        <end position="618"/>
    </location>
</feature>
<comment type="caution">
    <text evidence="2">The sequence shown here is derived from an EMBL/GenBank/DDBJ whole genome shotgun (WGS) entry which is preliminary data.</text>
</comment>
<evidence type="ECO:0000259" key="1">
    <source>
        <dbReference type="Pfam" id="PF21156"/>
    </source>
</evidence>
<dbReference type="InterPro" id="IPR048650">
    <property type="entry name" value="ISOA1-3-like_C"/>
</dbReference>
<dbReference type="Pfam" id="PF21156">
    <property type="entry name" value="ISOA1-3_C"/>
    <property type="match status" value="1"/>
</dbReference>
<dbReference type="Gene3D" id="2.60.40.1180">
    <property type="entry name" value="Golgi alpha-mannosidase II"/>
    <property type="match status" value="1"/>
</dbReference>
<dbReference type="SUPFAM" id="SSF51445">
    <property type="entry name" value="(Trans)glycosidases"/>
    <property type="match status" value="1"/>
</dbReference>
<reference evidence="2" key="2">
    <citation type="journal article" date="2021" name="PeerJ">
        <title>Extensive microbial diversity within the chicken gut microbiome revealed by metagenomics and culture.</title>
        <authorList>
            <person name="Gilroy R."/>
            <person name="Ravi A."/>
            <person name="Getino M."/>
            <person name="Pursley I."/>
            <person name="Horton D.L."/>
            <person name="Alikhan N.F."/>
            <person name="Baker D."/>
            <person name="Gharbi K."/>
            <person name="Hall N."/>
            <person name="Watson M."/>
            <person name="Adriaenssens E.M."/>
            <person name="Foster-Nyarko E."/>
            <person name="Jarju S."/>
            <person name="Secka A."/>
            <person name="Antonio M."/>
            <person name="Oren A."/>
            <person name="Chaudhuri R.R."/>
            <person name="La Ragione R."/>
            <person name="Hildebrand F."/>
            <person name="Pallen M.J."/>
        </authorList>
    </citation>
    <scope>NUCLEOTIDE SEQUENCE</scope>
    <source>
        <strain evidence="2">CHK178-757</strain>
    </source>
</reference>
<dbReference type="PANTHER" id="PTHR43002">
    <property type="entry name" value="GLYCOGEN DEBRANCHING ENZYME"/>
    <property type="match status" value="1"/>
</dbReference>
<protein>
    <recommendedName>
        <fullName evidence="1">Isoamylase 1-3-like C-terminal domain-containing protein</fullName>
    </recommendedName>
</protein>
<gene>
    <name evidence="2" type="ORF">IAB46_13995</name>
</gene>